<dbReference type="RefSeq" id="XP_003747703.1">
    <property type="nucleotide sequence ID" value="XM_003747655.1"/>
</dbReference>
<dbReference type="GeneID" id="100903004"/>
<feature type="compositionally biased region" description="Basic residues" evidence="1">
    <location>
        <begin position="191"/>
        <end position="200"/>
    </location>
</feature>
<evidence type="ECO:0000313" key="3">
    <source>
        <dbReference type="Proteomes" id="UP000694867"/>
    </source>
</evidence>
<feature type="transmembrane region" description="Helical" evidence="2">
    <location>
        <begin position="146"/>
        <end position="176"/>
    </location>
</feature>
<keyword evidence="3" id="KW-1185">Reference proteome</keyword>
<feature type="compositionally biased region" description="Basic and acidic residues" evidence="1">
    <location>
        <begin position="217"/>
        <end position="235"/>
    </location>
</feature>
<dbReference type="KEGG" id="goe:100903004"/>
<evidence type="ECO:0000313" key="4">
    <source>
        <dbReference type="RefSeq" id="XP_003747703.1"/>
    </source>
</evidence>
<keyword evidence="2" id="KW-0812">Transmembrane</keyword>
<reference evidence="4" key="1">
    <citation type="submission" date="2025-08" db="UniProtKB">
        <authorList>
            <consortium name="RefSeq"/>
        </authorList>
    </citation>
    <scope>IDENTIFICATION</scope>
</reference>
<feature type="transmembrane region" description="Helical" evidence="2">
    <location>
        <begin position="106"/>
        <end position="125"/>
    </location>
</feature>
<organism evidence="3 4">
    <name type="scientific">Galendromus occidentalis</name>
    <name type="common">western predatory mite</name>
    <dbReference type="NCBI Taxonomy" id="34638"/>
    <lineage>
        <taxon>Eukaryota</taxon>
        <taxon>Metazoa</taxon>
        <taxon>Ecdysozoa</taxon>
        <taxon>Arthropoda</taxon>
        <taxon>Chelicerata</taxon>
        <taxon>Arachnida</taxon>
        <taxon>Acari</taxon>
        <taxon>Parasitiformes</taxon>
        <taxon>Mesostigmata</taxon>
        <taxon>Gamasina</taxon>
        <taxon>Phytoseioidea</taxon>
        <taxon>Phytoseiidae</taxon>
        <taxon>Typhlodrominae</taxon>
        <taxon>Galendromus</taxon>
    </lineage>
</organism>
<protein>
    <submittedName>
        <fullName evidence="4">Uncharacterized protein LOC100903004</fullName>
    </submittedName>
</protein>
<dbReference type="AlphaFoldDB" id="A0AAJ6QY76"/>
<accession>A0AAJ6QY76</accession>
<evidence type="ECO:0000256" key="1">
    <source>
        <dbReference type="SAM" id="MobiDB-lite"/>
    </source>
</evidence>
<feature type="region of interest" description="Disordered" evidence="1">
    <location>
        <begin position="183"/>
        <end position="325"/>
    </location>
</feature>
<name>A0AAJ6QY76_9ACAR</name>
<sequence>MQLKHGTKLRRYIFMQQGLIGIAQGISTLFLLEKRSNPSDAWIAGITGGMNFVLSLVIVGHFGVDLYPENVDEGVRVSNTANDCCSCPEESETNPSLFSSVKQDKAVLMIAAAVLGNLMALGLILNRNRGPELSRMLTFQEEGISLQAFAVFFHLTVYVTVLLVISLVTYCLIYLMTGDATADPEKAKEKNKNKKERANHRNPPEVLVDEPVNEANGMRKEAYFVAPRSDEDRNRVCSNDRGAHGPRHFNRKPSSLCSRVVPVRRNSSRSERPHQAASSDDDFAIPHRNPTHRRRDSIYPVAPPPPPHPRRQHSGLLSGHGKLIR</sequence>
<dbReference type="Proteomes" id="UP000694867">
    <property type="component" value="Unplaced"/>
</dbReference>
<keyword evidence="2" id="KW-0472">Membrane</keyword>
<keyword evidence="2" id="KW-1133">Transmembrane helix</keyword>
<evidence type="ECO:0000256" key="2">
    <source>
        <dbReference type="SAM" id="Phobius"/>
    </source>
</evidence>
<feature type="transmembrane region" description="Helical" evidence="2">
    <location>
        <begin position="41"/>
        <end position="64"/>
    </location>
</feature>
<gene>
    <name evidence="4" type="primary">LOC100903004</name>
</gene>
<proteinExistence type="predicted"/>